<dbReference type="InterPro" id="IPR016197">
    <property type="entry name" value="Chromo-like_dom_sf"/>
</dbReference>
<organism evidence="1 2">
    <name type="scientific">Amanita muscaria (strain Koide BX008)</name>
    <dbReference type="NCBI Taxonomy" id="946122"/>
    <lineage>
        <taxon>Eukaryota</taxon>
        <taxon>Fungi</taxon>
        <taxon>Dikarya</taxon>
        <taxon>Basidiomycota</taxon>
        <taxon>Agaricomycotina</taxon>
        <taxon>Agaricomycetes</taxon>
        <taxon>Agaricomycetidae</taxon>
        <taxon>Agaricales</taxon>
        <taxon>Pluteineae</taxon>
        <taxon>Amanitaceae</taxon>
        <taxon>Amanita</taxon>
    </lineage>
</organism>
<dbReference type="Gene3D" id="2.40.50.40">
    <property type="match status" value="1"/>
</dbReference>
<name>A0A0C2S2G2_AMAMK</name>
<dbReference type="Proteomes" id="UP000054549">
    <property type="component" value="Unassembled WGS sequence"/>
</dbReference>
<dbReference type="SUPFAM" id="SSF54160">
    <property type="entry name" value="Chromo domain-like"/>
    <property type="match status" value="1"/>
</dbReference>
<evidence type="ECO:0000313" key="1">
    <source>
        <dbReference type="EMBL" id="KIL56850.1"/>
    </source>
</evidence>
<dbReference type="STRING" id="946122.A0A0C2S2G2"/>
<gene>
    <name evidence="1" type="ORF">M378DRAFT_58642</name>
</gene>
<evidence type="ECO:0000313" key="2">
    <source>
        <dbReference type="Proteomes" id="UP000054549"/>
    </source>
</evidence>
<proteinExistence type="predicted"/>
<dbReference type="EMBL" id="KN818396">
    <property type="protein sequence ID" value="KIL56850.1"/>
    <property type="molecule type" value="Genomic_DNA"/>
</dbReference>
<reference evidence="1 2" key="1">
    <citation type="submission" date="2014-04" db="EMBL/GenBank/DDBJ databases">
        <title>Evolutionary Origins and Diversification of the Mycorrhizal Mutualists.</title>
        <authorList>
            <consortium name="DOE Joint Genome Institute"/>
            <consortium name="Mycorrhizal Genomics Consortium"/>
            <person name="Kohler A."/>
            <person name="Kuo A."/>
            <person name="Nagy L.G."/>
            <person name="Floudas D."/>
            <person name="Copeland A."/>
            <person name="Barry K.W."/>
            <person name="Cichocki N."/>
            <person name="Veneault-Fourrey C."/>
            <person name="LaButti K."/>
            <person name="Lindquist E.A."/>
            <person name="Lipzen A."/>
            <person name="Lundell T."/>
            <person name="Morin E."/>
            <person name="Murat C."/>
            <person name="Riley R."/>
            <person name="Ohm R."/>
            <person name="Sun H."/>
            <person name="Tunlid A."/>
            <person name="Henrissat B."/>
            <person name="Grigoriev I.V."/>
            <person name="Hibbett D.S."/>
            <person name="Martin F."/>
        </authorList>
    </citation>
    <scope>NUCLEOTIDE SEQUENCE [LARGE SCALE GENOMIC DNA]</scope>
    <source>
        <strain evidence="1 2">Koide BX008</strain>
    </source>
</reference>
<feature type="non-terminal residue" evidence="1">
    <location>
        <position position="79"/>
    </location>
</feature>
<dbReference type="AlphaFoldDB" id="A0A0C2S2G2"/>
<evidence type="ECO:0008006" key="3">
    <source>
        <dbReference type="Google" id="ProtNLM"/>
    </source>
</evidence>
<sequence>YNASDPTIFPGRVKSWPNPVMVDGVEEYPVEGIIDERRCDQGMRYLVHFVDQPPSEDCWLPESRGHSCRKMRLWTVGSP</sequence>
<keyword evidence="2" id="KW-1185">Reference proteome</keyword>
<dbReference type="OrthoDB" id="3268967at2759"/>
<feature type="non-terminal residue" evidence="1">
    <location>
        <position position="1"/>
    </location>
</feature>
<dbReference type="HOGENOM" id="CLU_197186_0_0_1"/>
<accession>A0A0C2S2G2</accession>
<dbReference type="InParanoid" id="A0A0C2S2G2"/>
<protein>
    <recommendedName>
        <fullName evidence="3">Chromo domain-containing protein</fullName>
    </recommendedName>
</protein>